<keyword evidence="2" id="KW-0648">Protein biosynthesis</keyword>
<dbReference type="EC" id="6.1.1.15" evidence="1"/>
<dbReference type="InterPro" id="IPR004154">
    <property type="entry name" value="Anticodon-bd"/>
</dbReference>
<sequence length="166" mass="18891">MHDKYSVKIDDSDESVGNKFYFWELKGVPLRIEIGPKDIESKQIIIVKRHDGKKFTIKEEDLANKVEELAQNYTKEIREKSMIDFESQIEVTYKKDAAIEAINNGRIVCCGFCSIDKDGEPCAEVVEKEIGALVRGKRVDEEKHEFDSCIVCGEPASCTVYIAKSY</sequence>
<accession>A0A0F9PV14</accession>
<dbReference type="GO" id="GO:0004827">
    <property type="term" value="F:proline-tRNA ligase activity"/>
    <property type="evidence" value="ECO:0007669"/>
    <property type="project" value="UniProtKB-EC"/>
</dbReference>
<dbReference type="GO" id="GO:0005524">
    <property type="term" value="F:ATP binding"/>
    <property type="evidence" value="ECO:0007669"/>
    <property type="project" value="InterPro"/>
</dbReference>
<dbReference type="InterPro" id="IPR036621">
    <property type="entry name" value="Anticodon-bd_dom_sf"/>
</dbReference>
<evidence type="ECO:0000259" key="3">
    <source>
        <dbReference type="SMART" id="SM00946"/>
    </source>
</evidence>
<dbReference type="SUPFAM" id="SSF64586">
    <property type="entry name" value="C-terminal domain of ProRS"/>
    <property type="match status" value="1"/>
</dbReference>
<dbReference type="Pfam" id="PF03129">
    <property type="entry name" value="HGTP_anticodon"/>
    <property type="match status" value="1"/>
</dbReference>
<reference evidence="4" key="1">
    <citation type="journal article" date="2015" name="Nature">
        <title>Complex archaea that bridge the gap between prokaryotes and eukaryotes.</title>
        <authorList>
            <person name="Spang A."/>
            <person name="Saw J.H."/>
            <person name="Jorgensen S.L."/>
            <person name="Zaremba-Niedzwiedzka K."/>
            <person name="Martijn J."/>
            <person name="Lind A.E."/>
            <person name="van Eijk R."/>
            <person name="Schleper C."/>
            <person name="Guy L."/>
            <person name="Ettema T.J."/>
        </authorList>
    </citation>
    <scope>NUCLEOTIDE SEQUENCE</scope>
</reference>
<dbReference type="InterPro" id="IPR004499">
    <property type="entry name" value="Pro-tRNA-ligase_IIa_arc-type"/>
</dbReference>
<dbReference type="GO" id="GO:0005737">
    <property type="term" value="C:cytoplasm"/>
    <property type="evidence" value="ECO:0007669"/>
    <property type="project" value="InterPro"/>
</dbReference>
<proteinExistence type="predicted"/>
<evidence type="ECO:0000256" key="2">
    <source>
        <dbReference type="ARBA" id="ARBA00022917"/>
    </source>
</evidence>
<dbReference type="Gene3D" id="3.40.50.800">
    <property type="entry name" value="Anticodon-binding domain"/>
    <property type="match status" value="1"/>
</dbReference>
<dbReference type="GO" id="GO:0006433">
    <property type="term" value="P:prolyl-tRNA aminoacylation"/>
    <property type="evidence" value="ECO:0007669"/>
    <property type="project" value="InterPro"/>
</dbReference>
<dbReference type="AlphaFoldDB" id="A0A0F9PV14"/>
<feature type="domain" description="Proline-tRNA ligase class II C-terminal" evidence="3">
    <location>
        <begin position="95"/>
        <end position="166"/>
    </location>
</feature>
<gene>
    <name evidence="4" type="ORF">LCGC14_1172230</name>
</gene>
<dbReference type="GO" id="GO:0017101">
    <property type="term" value="C:aminoacyl-tRNA synthetase multienzyme complex"/>
    <property type="evidence" value="ECO:0007669"/>
    <property type="project" value="TreeGrafter"/>
</dbReference>
<dbReference type="Pfam" id="PF09180">
    <property type="entry name" value="ProRS-C_1"/>
    <property type="match status" value="1"/>
</dbReference>
<dbReference type="PANTHER" id="PTHR43382">
    <property type="entry name" value="PROLYL-TRNA SYNTHETASE"/>
    <property type="match status" value="1"/>
</dbReference>
<dbReference type="InterPro" id="IPR017449">
    <property type="entry name" value="Pro-tRNA_synth_II"/>
</dbReference>
<dbReference type="SMART" id="SM00946">
    <property type="entry name" value="ProRS-C_1"/>
    <property type="match status" value="1"/>
</dbReference>
<comment type="caution">
    <text evidence="4">The sequence shown here is derived from an EMBL/GenBank/DDBJ whole genome shotgun (WGS) entry which is preliminary data.</text>
</comment>
<name>A0A0F9PV14_9ZZZZ</name>
<dbReference type="EMBL" id="LAZR01005801">
    <property type="protein sequence ID" value="KKM97027.1"/>
    <property type="molecule type" value="Genomic_DNA"/>
</dbReference>
<dbReference type="InterPro" id="IPR016061">
    <property type="entry name" value="Pro-tRNA_ligase_II_C"/>
</dbReference>
<dbReference type="PANTHER" id="PTHR43382:SF2">
    <property type="entry name" value="BIFUNCTIONAL GLUTAMATE_PROLINE--TRNA LIGASE"/>
    <property type="match status" value="1"/>
</dbReference>
<dbReference type="Gene3D" id="3.30.110.30">
    <property type="entry name" value="C-terminal domain of ProRS"/>
    <property type="match status" value="1"/>
</dbReference>
<evidence type="ECO:0000256" key="1">
    <source>
        <dbReference type="ARBA" id="ARBA00012831"/>
    </source>
</evidence>
<evidence type="ECO:0000313" key="4">
    <source>
        <dbReference type="EMBL" id="KKM97027.1"/>
    </source>
</evidence>
<dbReference type="SUPFAM" id="SSF52954">
    <property type="entry name" value="Class II aaRS ABD-related"/>
    <property type="match status" value="1"/>
</dbReference>
<organism evidence="4">
    <name type="scientific">marine sediment metagenome</name>
    <dbReference type="NCBI Taxonomy" id="412755"/>
    <lineage>
        <taxon>unclassified sequences</taxon>
        <taxon>metagenomes</taxon>
        <taxon>ecological metagenomes</taxon>
    </lineage>
</organism>
<protein>
    <recommendedName>
        <fullName evidence="1">proline--tRNA ligase</fullName>
        <ecNumber evidence="1">6.1.1.15</ecNumber>
    </recommendedName>
</protein>